<dbReference type="Pfam" id="PF00366">
    <property type="entry name" value="Ribosomal_S17"/>
    <property type="match status" value="1"/>
</dbReference>
<comment type="subunit">
    <text evidence="6">Part of the 30S ribosomal subunit.</text>
</comment>
<dbReference type="PANTHER" id="PTHR10744">
    <property type="entry name" value="40S RIBOSOMAL PROTEIN S11 FAMILY MEMBER"/>
    <property type="match status" value="1"/>
</dbReference>
<dbReference type="GO" id="GO:0006412">
    <property type="term" value="P:translation"/>
    <property type="evidence" value="ECO:0007669"/>
    <property type="project" value="UniProtKB-UniRule"/>
</dbReference>
<dbReference type="NCBIfam" id="TIGR03635">
    <property type="entry name" value="uS17_bact"/>
    <property type="match status" value="1"/>
</dbReference>
<dbReference type="GO" id="GO:0019843">
    <property type="term" value="F:rRNA binding"/>
    <property type="evidence" value="ECO:0007669"/>
    <property type="project" value="UniProtKB-UniRule"/>
</dbReference>
<evidence type="ECO:0000256" key="6">
    <source>
        <dbReference type="HAMAP-Rule" id="MF_01345"/>
    </source>
</evidence>
<comment type="caution">
    <text evidence="7">The sequence shown here is derived from an EMBL/GenBank/DDBJ whole genome shotgun (WGS) entry which is preliminary data.</text>
</comment>
<evidence type="ECO:0000256" key="4">
    <source>
        <dbReference type="ARBA" id="ARBA00022980"/>
    </source>
</evidence>
<dbReference type="CDD" id="cd00364">
    <property type="entry name" value="Ribosomal_uS17"/>
    <property type="match status" value="1"/>
</dbReference>
<gene>
    <name evidence="6" type="primary">rpsQ</name>
    <name evidence="7" type="ORF">A3D06_01650</name>
</gene>
<name>A0A1F7HBI4_9BACT</name>
<keyword evidence="4 6" id="KW-0689">Ribosomal protein</keyword>
<accession>A0A1F7HBI4</accession>
<dbReference type="PRINTS" id="PR00973">
    <property type="entry name" value="RIBOSOMALS17"/>
</dbReference>
<dbReference type="NCBIfam" id="NF004123">
    <property type="entry name" value="PRK05610.1"/>
    <property type="match status" value="1"/>
</dbReference>
<comment type="function">
    <text evidence="6">One of the primary rRNA binding proteins, it binds specifically to the 5'-end of 16S ribosomal RNA.</text>
</comment>
<dbReference type="InterPro" id="IPR012340">
    <property type="entry name" value="NA-bd_OB-fold"/>
</dbReference>
<evidence type="ECO:0000256" key="3">
    <source>
        <dbReference type="ARBA" id="ARBA00022884"/>
    </source>
</evidence>
<evidence type="ECO:0000256" key="2">
    <source>
        <dbReference type="ARBA" id="ARBA00022730"/>
    </source>
</evidence>
<dbReference type="AlphaFoldDB" id="A0A1F7HBI4"/>
<dbReference type="HAMAP" id="MF_01345_B">
    <property type="entry name" value="Ribosomal_uS17_B"/>
    <property type="match status" value="1"/>
</dbReference>
<reference evidence="7 8" key="1">
    <citation type="journal article" date="2016" name="Nat. Commun.">
        <title>Thousands of microbial genomes shed light on interconnected biogeochemical processes in an aquifer system.</title>
        <authorList>
            <person name="Anantharaman K."/>
            <person name="Brown C.T."/>
            <person name="Hug L.A."/>
            <person name="Sharon I."/>
            <person name="Castelle C.J."/>
            <person name="Probst A.J."/>
            <person name="Thomas B.C."/>
            <person name="Singh A."/>
            <person name="Wilkins M.J."/>
            <person name="Karaoz U."/>
            <person name="Brodie E.L."/>
            <person name="Williams K.H."/>
            <person name="Hubbard S.S."/>
            <person name="Banfield J.F."/>
        </authorList>
    </citation>
    <scope>NUCLEOTIDE SEQUENCE [LARGE SCALE GENOMIC DNA]</scope>
</reference>
<keyword evidence="5 6" id="KW-0687">Ribonucleoprotein</keyword>
<keyword evidence="2 6" id="KW-0699">rRNA-binding</keyword>
<dbReference type="EMBL" id="MFZS01000033">
    <property type="protein sequence ID" value="OGK28671.1"/>
    <property type="molecule type" value="Genomic_DNA"/>
</dbReference>
<dbReference type="SUPFAM" id="SSF50249">
    <property type="entry name" value="Nucleic acid-binding proteins"/>
    <property type="match status" value="1"/>
</dbReference>
<evidence type="ECO:0000256" key="1">
    <source>
        <dbReference type="ARBA" id="ARBA00010254"/>
    </source>
</evidence>
<dbReference type="Proteomes" id="UP000177027">
    <property type="component" value="Unassembled WGS sequence"/>
</dbReference>
<dbReference type="Gene3D" id="2.40.50.140">
    <property type="entry name" value="Nucleic acid-binding proteins"/>
    <property type="match status" value="1"/>
</dbReference>
<sequence>MARILNGTVVSTKMEKTAVVEVERAYRHRLYHKTIKRHKKYKAHLDGTVLVAEGDVVDIQECLPISKDKKFKVVKKYHK</sequence>
<dbReference type="GO" id="GO:0003735">
    <property type="term" value="F:structural constituent of ribosome"/>
    <property type="evidence" value="ECO:0007669"/>
    <property type="project" value="UniProtKB-UniRule"/>
</dbReference>
<keyword evidence="3 6" id="KW-0694">RNA-binding</keyword>
<dbReference type="PANTHER" id="PTHR10744:SF1">
    <property type="entry name" value="SMALL RIBOSOMAL SUBUNIT PROTEIN US17M"/>
    <property type="match status" value="1"/>
</dbReference>
<dbReference type="InterPro" id="IPR000266">
    <property type="entry name" value="Ribosomal_uS17"/>
</dbReference>
<protein>
    <recommendedName>
        <fullName evidence="6">Small ribosomal subunit protein uS17</fullName>
    </recommendedName>
</protein>
<proteinExistence type="inferred from homology"/>
<evidence type="ECO:0000313" key="8">
    <source>
        <dbReference type="Proteomes" id="UP000177027"/>
    </source>
</evidence>
<dbReference type="InterPro" id="IPR019984">
    <property type="entry name" value="Ribosomal_uS17_bact/chlr"/>
</dbReference>
<evidence type="ECO:0000256" key="5">
    <source>
        <dbReference type="ARBA" id="ARBA00023274"/>
    </source>
</evidence>
<organism evidence="7 8">
    <name type="scientific">Candidatus Roizmanbacteria bacterium RIFCSPHIGHO2_02_FULL_40_9</name>
    <dbReference type="NCBI Taxonomy" id="1802042"/>
    <lineage>
        <taxon>Bacteria</taxon>
        <taxon>Candidatus Roizmaniibacteriota</taxon>
    </lineage>
</organism>
<dbReference type="GO" id="GO:0022627">
    <property type="term" value="C:cytosolic small ribosomal subunit"/>
    <property type="evidence" value="ECO:0007669"/>
    <property type="project" value="UniProtKB-UniRule"/>
</dbReference>
<evidence type="ECO:0000313" key="7">
    <source>
        <dbReference type="EMBL" id="OGK28671.1"/>
    </source>
</evidence>
<comment type="similarity">
    <text evidence="1 6">Belongs to the universal ribosomal protein uS17 family.</text>
</comment>